<dbReference type="InterPro" id="IPR025110">
    <property type="entry name" value="AMP-bd_C"/>
</dbReference>
<evidence type="ECO:0000256" key="1">
    <source>
        <dbReference type="ARBA" id="ARBA00006432"/>
    </source>
</evidence>
<dbReference type="EC" id="6.2.1.3" evidence="5"/>
<dbReference type="InterPro" id="IPR042099">
    <property type="entry name" value="ANL_N_sf"/>
</dbReference>
<dbReference type="PATRIC" id="fig|1286635.3.peg.2351"/>
<evidence type="ECO:0000313" key="5">
    <source>
        <dbReference type="EMBL" id="EMS79754.1"/>
    </source>
</evidence>
<evidence type="ECO:0000259" key="4">
    <source>
        <dbReference type="Pfam" id="PF13193"/>
    </source>
</evidence>
<dbReference type="EMBL" id="APJX01000004">
    <property type="protein sequence ID" value="EMS79754.1"/>
    <property type="molecule type" value="Genomic_DNA"/>
</dbReference>
<dbReference type="OrthoDB" id="5483897at2"/>
<comment type="caution">
    <text evidence="5">The sequence shown here is derived from an EMBL/GenBank/DDBJ whole genome shotgun (WGS) entry which is preliminary data.</text>
</comment>
<reference evidence="5 6" key="1">
    <citation type="journal article" date="2013" name="Genome Announc.">
        <title>Draft Genome Sequence of Desulfotignum phosphitoxidans DSM 13687 Strain FiPS-3.</title>
        <authorList>
            <person name="Poehlein A."/>
            <person name="Daniel R."/>
            <person name="Simeonova D.D."/>
        </authorList>
    </citation>
    <scope>NUCLEOTIDE SEQUENCE [LARGE SCALE GENOMIC DNA]</scope>
    <source>
        <strain evidence="5 6">DSM 13687</strain>
    </source>
</reference>
<feature type="domain" description="AMP-binding enzyme C-terminal" evidence="4">
    <location>
        <begin position="414"/>
        <end position="488"/>
    </location>
</feature>
<protein>
    <submittedName>
        <fullName evidence="5">Long-chain-fatty-acid--CoA ligase FadD</fullName>
        <ecNumber evidence="5">6.2.1.3</ecNumber>
    </submittedName>
</protein>
<gene>
    <name evidence="5" type="primary">fadD</name>
    <name evidence="5" type="ORF">Dpo_4c03060</name>
</gene>
<sequence>MNQPHQLRFFDIYEKNARLLKHDPALIWQGQPISHADLFDQTIRLATGLSFLSPGTRVALLSRNHPVFFHLFGAASALNLTLVLINRRLSDTEIQHIVEDTTPQILICDNDMAPLGSRLVSRYPFLDQYRVVEGPDETLSSWYQAPDDFSPVPVSDSDNDPYIIIHTAAVQGRPRGAVLSQTNILLSNMQMIHYYGLTRSSCLANILPLFHIMGVNMALATLQAGGKNVILEKFDPVDTLTAVQDLKVTHFGSFPPILTRLLDVMDTDSYDLTGLEIAAGLDAPDTVKRWEAATHTPFWTMYGQTETAGLITFAPYFKRPGSAGAISPLVDIKIADDLDREQPMGETGEILVKGPLVFQGYWNAPDLTAHTFRNGWHHTGDLGMIDADGFLHFKGRKAEKELIKPGGENVFPAEVEQAIMQHDAVKEVCVFGVPDPEFGEGIKAVCCLHPDRTLTADALIRFTGSVIAGYKKPRYVQFIPDLPKTDNGTIDREKIKQEFS</sequence>
<proteinExistence type="inferred from homology"/>
<dbReference type="Proteomes" id="UP000014216">
    <property type="component" value="Unassembled WGS sequence"/>
</dbReference>
<organism evidence="5 6">
    <name type="scientific">Desulfotignum phosphitoxidans DSM 13687</name>
    <dbReference type="NCBI Taxonomy" id="1286635"/>
    <lineage>
        <taxon>Bacteria</taxon>
        <taxon>Pseudomonadati</taxon>
        <taxon>Thermodesulfobacteriota</taxon>
        <taxon>Desulfobacteria</taxon>
        <taxon>Desulfobacterales</taxon>
        <taxon>Desulfobacteraceae</taxon>
        <taxon>Desulfotignum</taxon>
    </lineage>
</organism>
<dbReference type="Gene3D" id="3.40.50.12780">
    <property type="entry name" value="N-terminal domain of ligase-like"/>
    <property type="match status" value="1"/>
</dbReference>
<dbReference type="InterPro" id="IPR045851">
    <property type="entry name" value="AMP-bd_C_sf"/>
</dbReference>
<evidence type="ECO:0000313" key="6">
    <source>
        <dbReference type="Proteomes" id="UP000014216"/>
    </source>
</evidence>
<dbReference type="Pfam" id="PF00501">
    <property type="entry name" value="AMP-binding"/>
    <property type="match status" value="1"/>
</dbReference>
<dbReference type="InterPro" id="IPR000873">
    <property type="entry name" value="AMP-dep_synth/lig_dom"/>
</dbReference>
<dbReference type="Gene3D" id="3.30.300.30">
    <property type="match status" value="1"/>
</dbReference>
<feature type="domain" description="AMP-dependent synthetase/ligase" evidence="3">
    <location>
        <begin position="14"/>
        <end position="362"/>
    </location>
</feature>
<accession>S0G2S2</accession>
<keyword evidence="2 5" id="KW-0436">Ligase</keyword>
<dbReference type="PANTHER" id="PTHR43201:SF5">
    <property type="entry name" value="MEDIUM-CHAIN ACYL-COA LIGASE ACSF2, MITOCHONDRIAL"/>
    <property type="match status" value="1"/>
</dbReference>
<dbReference type="PANTHER" id="PTHR43201">
    <property type="entry name" value="ACYL-COA SYNTHETASE"/>
    <property type="match status" value="1"/>
</dbReference>
<comment type="similarity">
    <text evidence="1">Belongs to the ATP-dependent AMP-binding enzyme family.</text>
</comment>
<dbReference type="GO" id="GO:0004467">
    <property type="term" value="F:long-chain fatty acid-CoA ligase activity"/>
    <property type="evidence" value="ECO:0007669"/>
    <property type="project" value="UniProtKB-EC"/>
</dbReference>
<dbReference type="AlphaFoldDB" id="S0G2S2"/>
<dbReference type="GO" id="GO:0031956">
    <property type="term" value="F:medium-chain fatty acid-CoA ligase activity"/>
    <property type="evidence" value="ECO:0007669"/>
    <property type="project" value="TreeGrafter"/>
</dbReference>
<dbReference type="SUPFAM" id="SSF56801">
    <property type="entry name" value="Acetyl-CoA synthetase-like"/>
    <property type="match status" value="1"/>
</dbReference>
<dbReference type="CDD" id="cd17637">
    <property type="entry name" value="ACLS-CaiC"/>
    <property type="match status" value="1"/>
</dbReference>
<dbReference type="RefSeq" id="WP_006966035.1">
    <property type="nucleotide sequence ID" value="NZ_APJX01000004.1"/>
</dbReference>
<evidence type="ECO:0000259" key="3">
    <source>
        <dbReference type="Pfam" id="PF00501"/>
    </source>
</evidence>
<keyword evidence="6" id="KW-1185">Reference proteome</keyword>
<name>S0G2S2_9BACT</name>
<dbReference type="Pfam" id="PF13193">
    <property type="entry name" value="AMP-binding_C"/>
    <property type="match status" value="1"/>
</dbReference>
<evidence type="ECO:0000256" key="2">
    <source>
        <dbReference type="ARBA" id="ARBA00022598"/>
    </source>
</evidence>